<keyword evidence="1" id="KW-0808">Transferase</keyword>
<protein>
    <recommendedName>
        <fullName evidence="3">Cytidyltransferase-like domain-containing protein</fullName>
    </recommendedName>
</protein>
<dbReference type="Pfam" id="PF01467">
    <property type="entry name" value="CTP_transf_like"/>
    <property type="match status" value="1"/>
</dbReference>
<dbReference type="InterPro" id="IPR014729">
    <property type="entry name" value="Rossmann-like_a/b/a_fold"/>
</dbReference>
<feature type="domain" description="Cytidyltransferase-like" evidence="3">
    <location>
        <begin position="267"/>
        <end position="395"/>
    </location>
</feature>
<reference evidence="4" key="1">
    <citation type="journal article" date="2014" name="Front. Microbiol.">
        <title>High frequency of phylogenetically diverse reductive dehalogenase-homologous genes in deep subseafloor sedimentary metagenomes.</title>
        <authorList>
            <person name="Kawai M."/>
            <person name="Futagami T."/>
            <person name="Toyoda A."/>
            <person name="Takaki Y."/>
            <person name="Nishi S."/>
            <person name="Hori S."/>
            <person name="Arai W."/>
            <person name="Tsubouchi T."/>
            <person name="Morono Y."/>
            <person name="Uchiyama I."/>
            <person name="Ito T."/>
            <person name="Fujiyama A."/>
            <person name="Inagaki F."/>
            <person name="Takami H."/>
        </authorList>
    </citation>
    <scope>NUCLEOTIDE SEQUENCE</scope>
    <source>
        <strain evidence="4">Expedition CK06-06</strain>
    </source>
</reference>
<dbReference type="UniPathway" id="UPA00558">
    <property type="reaction ID" value="UER00742"/>
</dbReference>
<dbReference type="InterPro" id="IPR004821">
    <property type="entry name" value="Cyt_trans-like"/>
</dbReference>
<dbReference type="InterPro" id="IPR029063">
    <property type="entry name" value="SAM-dependent_MTases_sf"/>
</dbReference>
<dbReference type="InterPro" id="IPR050385">
    <property type="entry name" value="Archaeal_FAD_synthase"/>
</dbReference>
<gene>
    <name evidence="4" type="ORF">S01H1_08913</name>
</gene>
<evidence type="ECO:0000256" key="1">
    <source>
        <dbReference type="ARBA" id="ARBA00022679"/>
    </source>
</evidence>
<proteinExistence type="predicted"/>
<dbReference type="SUPFAM" id="SSF52374">
    <property type="entry name" value="Nucleotidylyl transferase"/>
    <property type="match status" value="1"/>
</dbReference>
<dbReference type="GO" id="GO:0016779">
    <property type="term" value="F:nucleotidyltransferase activity"/>
    <property type="evidence" value="ECO:0007669"/>
    <property type="project" value="UniProtKB-KW"/>
</dbReference>
<dbReference type="GO" id="GO:0006646">
    <property type="term" value="P:phosphatidylethanolamine biosynthetic process"/>
    <property type="evidence" value="ECO:0007669"/>
    <property type="project" value="UniProtKB-UniPathway"/>
</dbReference>
<comment type="caution">
    <text evidence="4">The sequence shown here is derived from an EMBL/GenBank/DDBJ whole genome shotgun (WGS) entry which is preliminary data.</text>
</comment>
<sequence>NTFDVIICMSTLFYLKDEETVYNLLKEIDRVRKPNSFIYLGNCMDYDKKSVAINLRKSTHSHKSNHLYLKKNFFKNYYKREHTKILDNTELDISFYTGQSYKFSVYIETKKEQVLGVDFHDTISAYPTYFRRLMSGWKGQRIIITGTPKSKEEVIIKDLHKLGIYEIIHYDKIEYGYEYNKEDMNYSHFNRMKLHKQKAINNNKIDVYYDDNPFYVNYLKDFCKNVFQPILSNEYIETFNNDKYFCCNLQEHQFDHLKELENKIKVYVPGTFDMFHLGHLKLINKIKKLFNCKLYIGVQDDESVKSSKGKYPIMNINERIEFIKNLDQEHEVIQYNNMDQSEVLKKYKINVFIIGPEFGQYTEHQKTLEYCKNNEIKVKMIERTEGISSTDIKNRCM</sequence>
<feature type="non-terminal residue" evidence="4">
    <location>
        <position position="1"/>
    </location>
</feature>
<evidence type="ECO:0000259" key="3">
    <source>
        <dbReference type="Pfam" id="PF01467"/>
    </source>
</evidence>
<dbReference type="PANTHER" id="PTHR43793:SF1">
    <property type="entry name" value="FAD SYNTHASE"/>
    <property type="match status" value="1"/>
</dbReference>
<dbReference type="Gene3D" id="3.40.50.620">
    <property type="entry name" value="HUPs"/>
    <property type="match status" value="1"/>
</dbReference>
<evidence type="ECO:0000256" key="2">
    <source>
        <dbReference type="ARBA" id="ARBA00022695"/>
    </source>
</evidence>
<keyword evidence="2" id="KW-0548">Nucleotidyltransferase</keyword>
<organism evidence="4">
    <name type="scientific">marine sediment metagenome</name>
    <dbReference type="NCBI Taxonomy" id="412755"/>
    <lineage>
        <taxon>unclassified sequences</taxon>
        <taxon>metagenomes</taxon>
        <taxon>ecological metagenomes</taxon>
    </lineage>
</organism>
<dbReference type="EMBL" id="BARS01004557">
    <property type="protein sequence ID" value="GAF80081.1"/>
    <property type="molecule type" value="Genomic_DNA"/>
</dbReference>
<evidence type="ECO:0000313" key="4">
    <source>
        <dbReference type="EMBL" id="GAF80081.1"/>
    </source>
</evidence>
<dbReference type="SUPFAM" id="SSF53335">
    <property type="entry name" value="S-adenosyl-L-methionine-dependent methyltransferases"/>
    <property type="match status" value="1"/>
</dbReference>
<accession>X0SY87</accession>
<dbReference type="AlphaFoldDB" id="X0SY87"/>
<name>X0SY87_9ZZZZ</name>
<dbReference type="Gene3D" id="3.40.50.150">
    <property type="entry name" value="Vaccinia Virus protein VP39"/>
    <property type="match status" value="1"/>
</dbReference>
<dbReference type="PANTHER" id="PTHR43793">
    <property type="entry name" value="FAD SYNTHASE"/>
    <property type="match status" value="1"/>
</dbReference>
<dbReference type="NCBIfam" id="TIGR00125">
    <property type="entry name" value="cyt_tran_rel"/>
    <property type="match status" value="1"/>
</dbReference>